<evidence type="ECO:0000313" key="3">
    <source>
        <dbReference type="Proteomes" id="UP000034196"/>
    </source>
</evidence>
<comment type="caution">
    <text evidence="2">The sequence shown here is derived from an EMBL/GenBank/DDBJ whole genome shotgun (WGS) entry which is preliminary data.</text>
</comment>
<dbReference type="Proteomes" id="UP000034196">
    <property type="component" value="Unassembled WGS sequence"/>
</dbReference>
<dbReference type="InterPro" id="IPR014710">
    <property type="entry name" value="RmlC-like_jellyroll"/>
</dbReference>
<organism evidence="2 3">
    <name type="scientific">Streptomyces mangrovisoli</name>
    <dbReference type="NCBI Taxonomy" id="1428628"/>
    <lineage>
        <taxon>Bacteria</taxon>
        <taxon>Bacillati</taxon>
        <taxon>Actinomycetota</taxon>
        <taxon>Actinomycetes</taxon>
        <taxon>Kitasatosporales</taxon>
        <taxon>Streptomycetaceae</taxon>
        <taxon>Streptomyces</taxon>
    </lineage>
</organism>
<dbReference type="InterPro" id="IPR000595">
    <property type="entry name" value="cNMP-bd_dom"/>
</dbReference>
<dbReference type="InterPro" id="IPR018490">
    <property type="entry name" value="cNMP-bd_dom_sf"/>
</dbReference>
<reference evidence="2" key="1">
    <citation type="submission" date="2016-10" db="EMBL/GenBank/DDBJ databases">
        <title>Genome sequence of Streptomyces mangrovisoli MUSC 149.</title>
        <authorList>
            <person name="Lee L.-H."/>
            <person name="Ser H.-L."/>
        </authorList>
    </citation>
    <scope>NUCLEOTIDE SEQUENCE [LARGE SCALE GENOMIC DNA]</scope>
    <source>
        <strain evidence="2">MUSC 149</strain>
    </source>
</reference>
<dbReference type="OrthoDB" id="290916at2"/>
<dbReference type="RefSeq" id="WP_046585442.1">
    <property type="nucleotide sequence ID" value="NZ_LAVA02000014.1"/>
</dbReference>
<dbReference type="Gene3D" id="2.60.120.10">
    <property type="entry name" value="Jelly Rolls"/>
    <property type="match status" value="1"/>
</dbReference>
<accession>A0A1J4P272</accession>
<feature type="domain" description="Cyclic nucleotide-binding" evidence="1">
    <location>
        <begin position="9"/>
        <end position="99"/>
    </location>
</feature>
<dbReference type="STRING" id="1428628.WN71_006455"/>
<sequence>MHPSITLRMTHALAPEHRERLRRVAREATFRQDARIFEEGTHADRFWVVRDGTVALDLSVPGRSPADVEALGTGDLVGWSWLFEPFVRQLGARAVTAVRADEYDAVAVRLMCEDDPAFGRAVGHWVGRVLAHRLSAARLRLAGPRAGAATLRTPRPDPGGP</sequence>
<name>A0A1J4P272_9ACTN</name>
<protein>
    <submittedName>
        <fullName evidence="2">Regulator</fullName>
    </submittedName>
</protein>
<gene>
    <name evidence="2" type="ORF">WN71_006455</name>
</gene>
<dbReference type="PROSITE" id="PS50042">
    <property type="entry name" value="CNMP_BINDING_3"/>
    <property type="match status" value="1"/>
</dbReference>
<keyword evidence="3" id="KW-1185">Reference proteome</keyword>
<dbReference type="CDD" id="cd00038">
    <property type="entry name" value="CAP_ED"/>
    <property type="match status" value="1"/>
</dbReference>
<dbReference type="AlphaFoldDB" id="A0A1J4P272"/>
<evidence type="ECO:0000313" key="2">
    <source>
        <dbReference type="EMBL" id="OIJ68672.1"/>
    </source>
</evidence>
<dbReference type="Pfam" id="PF00027">
    <property type="entry name" value="cNMP_binding"/>
    <property type="match status" value="1"/>
</dbReference>
<proteinExistence type="predicted"/>
<evidence type="ECO:0000259" key="1">
    <source>
        <dbReference type="PROSITE" id="PS50042"/>
    </source>
</evidence>
<dbReference type="EMBL" id="LAVA02000014">
    <property type="protein sequence ID" value="OIJ68672.1"/>
    <property type="molecule type" value="Genomic_DNA"/>
</dbReference>
<dbReference type="SUPFAM" id="SSF51206">
    <property type="entry name" value="cAMP-binding domain-like"/>
    <property type="match status" value="1"/>
</dbReference>